<feature type="transmembrane region" description="Helical" evidence="1">
    <location>
        <begin position="190"/>
        <end position="211"/>
    </location>
</feature>
<evidence type="ECO:0008006" key="4">
    <source>
        <dbReference type="Google" id="ProtNLM"/>
    </source>
</evidence>
<dbReference type="RefSeq" id="WP_094335462.1">
    <property type="nucleotide sequence ID" value="NZ_NFIE01000010.1"/>
</dbReference>
<dbReference type="AlphaFoldDB" id="A0A1Y3XSY3"/>
<sequence length="221" mass="23369">MAHRVVDIALAAALPLVMATALVEDFAHEWLGIAVFALVAAHQVLNRAWWRAVPRGCWSARRAVSTAVDLGLVAGMLALVASALVVSVHAFSWLSVIPGAGWARPAHLLGSYWGYLLAGLHVGFHVQPAVARAWRGDGPARCAAAALCALALVAGAWAFTVLDVGTYLAYASPFVFVDFDAPLALRWAQWLAVGALYALAGAGPWALLGRFGRRRALGKGR</sequence>
<organism evidence="2 3">
    <name type="scientific">[Collinsella] massiliensis</name>
    <dbReference type="NCBI Taxonomy" id="1232426"/>
    <lineage>
        <taxon>Bacteria</taxon>
        <taxon>Bacillati</taxon>
        <taxon>Actinomycetota</taxon>
        <taxon>Coriobacteriia</taxon>
        <taxon>Coriobacteriales</taxon>
        <taxon>Coriobacteriaceae</taxon>
        <taxon>Enorma</taxon>
    </lineage>
</organism>
<reference evidence="3" key="1">
    <citation type="submission" date="2017-04" db="EMBL/GenBank/DDBJ databases">
        <title>Function of individual gut microbiota members based on whole genome sequencing of pure cultures obtained from chicken caecum.</title>
        <authorList>
            <person name="Medvecky M."/>
            <person name="Cejkova D."/>
            <person name="Polansky O."/>
            <person name="Karasova D."/>
            <person name="Kubasova T."/>
            <person name="Cizek A."/>
            <person name="Rychlik I."/>
        </authorList>
    </citation>
    <scope>NUCLEOTIDE SEQUENCE [LARGE SCALE GENOMIC DNA]</scope>
    <source>
        <strain evidence="3">An5</strain>
    </source>
</reference>
<feature type="transmembrane region" description="Helical" evidence="1">
    <location>
        <begin position="112"/>
        <end position="131"/>
    </location>
</feature>
<proteinExistence type="predicted"/>
<gene>
    <name evidence="2" type="ORF">B5G02_05350</name>
</gene>
<keyword evidence="1" id="KW-0472">Membrane</keyword>
<keyword evidence="1" id="KW-1133">Transmembrane helix</keyword>
<dbReference type="Proteomes" id="UP000195781">
    <property type="component" value="Unassembled WGS sequence"/>
</dbReference>
<comment type="caution">
    <text evidence="2">The sequence shown here is derived from an EMBL/GenBank/DDBJ whole genome shotgun (WGS) entry which is preliminary data.</text>
</comment>
<name>A0A1Y3XSY3_9ACTN</name>
<evidence type="ECO:0000256" key="1">
    <source>
        <dbReference type="SAM" id="Phobius"/>
    </source>
</evidence>
<feature type="transmembrane region" description="Helical" evidence="1">
    <location>
        <begin position="70"/>
        <end position="92"/>
    </location>
</feature>
<feature type="transmembrane region" description="Helical" evidence="1">
    <location>
        <begin position="31"/>
        <end position="49"/>
    </location>
</feature>
<feature type="transmembrane region" description="Helical" evidence="1">
    <location>
        <begin position="143"/>
        <end position="170"/>
    </location>
</feature>
<dbReference type="EMBL" id="NFIE01000010">
    <property type="protein sequence ID" value="OUN88642.1"/>
    <property type="molecule type" value="Genomic_DNA"/>
</dbReference>
<evidence type="ECO:0000313" key="3">
    <source>
        <dbReference type="Proteomes" id="UP000195781"/>
    </source>
</evidence>
<accession>A0A1Y3XSY3</accession>
<keyword evidence="1" id="KW-0812">Transmembrane</keyword>
<keyword evidence="3" id="KW-1185">Reference proteome</keyword>
<evidence type="ECO:0000313" key="2">
    <source>
        <dbReference type="EMBL" id="OUN88642.1"/>
    </source>
</evidence>
<protein>
    <recommendedName>
        <fullName evidence="4">DUF4405 domain-containing protein</fullName>
    </recommendedName>
</protein>